<evidence type="ECO:0000256" key="2">
    <source>
        <dbReference type="ARBA" id="ARBA00023224"/>
    </source>
</evidence>
<dbReference type="AlphaFoldDB" id="A0A953SH02"/>
<keyword evidence="6" id="KW-0812">Transmembrane</keyword>
<gene>
    <name evidence="9" type="ORF">K8I29_19160</name>
</gene>
<evidence type="ECO:0000259" key="8">
    <source>
        <dbReference type="PROSITE" id="PS50885"/>
    </source>
</evidence>
<evidence type="ECO:0000259" key="7">
    <source>
        <dbReference type="PROSITE" id="PS50111"/>
    </source>
</evidence>
<keyword evidence="5" id="KW-0175">Coiled coil</keyword>
<dbReference type="FunFam" id="1.10.287.950:FF:000001">
    <property type="entry name" value="Methyl-accepting chemotaxis sensory transducer"/>
    <property type="match status" value="1"/>
</dbReference>
<dbReference type="Pfam" id="PF00672">
    <property type="entry name" value="HAMP"/>
    <property type="match status" value="1"/>
</dbReference>
<proteinExistence type="inferred from homology"/>
<keyword evidence="6" id="KW-0472">Membrane</keyword>
<feature type="domain" description="Methyl-accepting transducer" evidence="7">
    <location>
        <begin position="259"/>
        <end position="495"/>
    </location>
</feature>
<organism evidence="9 10">
    <name type="scientific">Candidatus Nitrobium versatile</name>
    <dbReference type="NCBI Taxonomy" id="2884831"/>
    <lineage>
        <taxon>Bacteria</taxon>
        <taxon>Pseudomonadati</taxon>
        <taxon>Nitrospirota</taxon>
        <taxon>Nitrospiria</taxon>
        <taxon>Nitrospirales</taxon>
        <taxon>Nitrospiraceae</taxon>
        <taxon>Candidatus Nitrobium</taxon>
    </lineage>
</organism>
<dbReference type="PROSITE" id="PS50111">
    <property type="entry name" value="CHEMOTAXIS_TRANSDUC_2"/>
    <property type="match status" value="1"/>
</dbReference>
<evidence type="ECO:0000256" key="5">
    <source>
        <dbReference type="SAM" id="Coils"/>
    </source>
</evidence>
<dbReference type="Proteomes" id="UP000705867">
    <property type="component" value="Unassembled WGS sequence"/>
</dbReference>
<evidence type="ECO:0000313" key="9">
    <source>
        <dbReference type="EMBL" id="MBZ0158321.1"/>
    </source>
</evidence>
<feature type="transmembrane region" description="Helical" evidence="6">
    <location>
        <begin position="180"/>
        <end position="201"/>
    </location>
</feature>
<dbReference type="InterPro" id="IPR004089">
    <property type="entry name" value="MCPsignal_dom"/>
</dbReference>
<dbReference type="EMBL" id="JAIOIV010000148">
    <property type="protein sequence ID" value="MBZ0158321.1"/>
    <property type="molecule type" value="Genomic_DNA"/>
</dbReference>
<keyword evidence="6" id="KW-1133">Transmembrane helix</keyword>
<dbReference type="PROSITE" id="PS51257">
    <property type="entry name" value="PROKAR_LIPOPROTEIN"/>
    <property type="match status" value="1"/>
</dbReference>
<evidence type="ECO:0000256" key="3">
    <source>
        <dbReference type="ARBA" id="ARBA00029447"/>
    </source>
</evidence>
<evidence type="ECO:0000256" key="4">
    <source>
        <dbReference type="PROSITE-ProRule" id="PRU00284"/>
    </source>
</evidence>
<dbReference type="PANTHER" id="PTHR32089:SF112">
    <property type="entry name" value="LYSOZYME-LIKE PROTEIN-RELATED"/>
    <property type="match status" value="1"/>
</dbReference>
<dbReference type="CDD" id="cd06225">
    <property type="entry name" value="HAMP"/>
    <property type="match status" value="1"/>
</dbReference>
<comment type="similarity">
    <text evidence="3">Belongs to the methyl-accepting chemotaxis (MCP) protein family.</text>
</comment>
<evidence type="ECO:0000256" key="1">
    <source>
        <dbReference type="ARBA" id="ARBA00004370"/>
    </source>
</evidence>
<dbReference type="Gene3D" id="1.10.287.950">
    <property type="entry name" value="Methyl-accepting chemotaxis protein"/>
    <property type="match status" value="1"/>
</dbReference>
<keyword evidence="2 4" id="KW-0807">Transducer</keyword>
<comment type="caution">
    <text evidence="9">The sequence shown here is derived from an EMBL/GenBank/DDBJ whole genome shotgun (WGS) entry which is preliminary data.</text>
</comment>
<feature type="coiled-coil region" evidence="5">
    <location>
        <begin position="85"/>
        <end position="128"/>
    </location>
</feature>
<comment type="subcellular location">
    <subcellularLocation>
        <location evidence="1">Membrane</location>
    </subcellularLocation>
</comment>
<dbReference type="CDD" id="cd11386">
    <property type="entry name" value="MCP_signal"/>
    <property type="match status" value="1"/>
</dbReference>
<evidence type="ECO:0000313" key="10">
    <source>
        <dbReference type="Proteomes" id="UP000705867"/>
    </source>
</evidence>
<feature type="transmembrane region" description="Helical" evidence="6">
    <location>
        <begin position="9"/>
        <end position="31"/>
    </location>
</feature>
<sequence>MRWTLSRKLYAVIGILTTVIIVGTACAYFSLSYLVNGFERLTSDDGVQRIASMEAQVQLGLAVQNYKNYLIRKDDGQIKGFRDSLERLRKQISIFEGLVEDAEEGEAVKKAKDALVFYEQSMKELVAARHGSDDVLAVDRSLQEADRALREALILLDEVATRNFKIDQQNLETAASRLKLFIAVSALLASLFSVVVSTYIIRRILSSVNAVGETARLASQGDLSHDVPVYTADEIGEMAESFNQMMRNLRSIVGQIHAVTNTVASSSSQLAATVQQITRRVDEQSGRAAQVATSSTEMSQTVIDIAKNASEMALSATNTLKTAEEGERVVSKTVEEVHEIARTVSDSSQLITSLGNRSRQIGEIVGVIKDIADQTNLLALNAAIEAARAGEQGRGFAVVADEVRKLAERTARATTEIGGMIAAIQEETGKAVSGMEASLKKVEAGASLSMEAGETLSIIVRSVNTLQSMVQQIAAATEEMSAVSEGISSDIEAIAALSRKTSEDAGQIAAESRDLTSLAGELKRTASQFTLS</sequence>
<name>A0A953SH02_9BACT</name>
<dbReference type="Pfam" id="PF00015">
    <property type="entry name" value="MCPsignal"/>
    <property type="match status" value="1"/>
</dbReference>
<dbReference type="GO" id="GO:0016020">
    <property type="term" value="C:membrane"/>
    <property type="evidence" value="ECO:0007669"/>
    <property type="project" value="UniProtKB-SubCell"/>
</dbReference>
<dbReference type="InterPro" id="IPR003660">
    <property type="entry name" value="HAMP_dom"/>
</dbReference>
<protein>
    <submittedName>
        <fullName evidence="9">Methyl-accepting chemotaxis protein</fullName>
    </submittedName>
</protein>
<accession>A0A953SH02</accession>
<reference evidence="9" key="2">
    <citation type="submission" date="2021-08" db="EMBL/GenBank/DDBJ databases">
        <authorList>
            <person name="Dalcin Martins P."/>
        </authorList>
    </citation>
    <scope>NUCLEOTIDE SEQUENCE</scope>
    <source>
        <strain evidence="9">MAG_39</strain>
    </source>
</reference>
<evidence type="ECO:0000256" key="6">
    <source>
        <dbReference type="SAM" id="Phobius"/>
    </source>
</evidence>
<dbReference type="PROSITE" id="PS50885">
    <property type="entry name" value="HAMP"/>
    <property type="match status" value="1"/>
</dbReference>
<feature type="domain" description="HAMP" evidence="8">
    <location>
        <begin position="202"/>
        <end position="254"/>
    </location>
</feature>
<dbReference type="SMART" id="SM00283">
    <property type="entry name" value="MA"/>
    <property type="match status" value="1"/>
</dbReference>
<dbReference type="SMART" id="SM00304">
    <property type="entry name" value="HAMP"/>
    <property type="match status" value="1"/>
</dbReference>
<reference evidence="9" key="1">
    <citation type="journal article" date="2021" name="bioRxiv">
        <title>Unraveling nitrogen, sulfur and carbon metabolic pathways and microbial community transcriptional responses to substrate deprivation and toxicity stresses in a bioreactor mimicking anoxic brackish coastal sediment conditions.</title>
        <authorList>
            <person name="Martins P.D."/>
            <person name="Echeveste M.J."/>
            <person name="Arshad A."/>
            <person name="Kurth J."/>
            <person name="Ouboter H."/>
            <person name="Jetten M.S.M."/>
            <person name="Welte C.U."/>
        </authorList>
    </citation>
    <scope>NUCLEOTIDE SEQUENCE</scope>
    <source>
        <strain evidence="9">MAG_39</strain>
    </source>
</reference>
<dbReference type="PANTHER" id="PTHR32089">
    <property type="entry name" value="METHYL-ACCEPTING CHEMOTAXIS PROTEIN MCPB"/>
    <property type="match status" value="1"/>
</dbReference>
<dbReference type="GO" id="GO:0007165">
    <property type="term" value="P:signal transduction"/>
    <property type="evidence" value="ECO:0007669"/>
    <property type="project" value="UniProtKB-KW"/>
</dbReference>
<dbReference type="SUPFAM" id="SSF58104">
    <property type="entry name" value="Methyl-accepting chemotaxis protein (MCP) signaling domain"/>
    <property type="match status" value="1"/>
</dbReference>
<dbReference type="GO" id="GO:0006935">
    <property type="term" value="P:chemotaxis"/>
    <property type="evidence" value="ECO:0007669"/>
    <property type="project" value="UniProtKB-ARBA"/>
</dbReference>